<keyword evidence="2" id="KW-1185">Reference proteome</keyword>
<gene>
    <name evidence="1" type="ORF">RFULGI_LOCUS8961</name>
</gene>
<evidence type="ECO:0000313" key="2">
    <source>
        <dbReference type="Proteomes" id="UP000789396"/>
    </source>
</evidence>
<sequence>VLMLILKYNNGKIKKKYDLQRSDKFFEIYNCYKTESVDFLLLDDIN</sequence>
<reference evidence="1" key="1">
    <citation type="submission" date="2021-06" db="EMBL/GenBank/DDBJ databases">
        <authorList>
            <person name="Kallberg Y."/>
            <person name="Tangrot J."/>
            <person name="Rosling A."/>
        </authorList>
    </citation>
    <scope>NUCLEOTIDE SEQUENCE</scope>
    <source>
        <strain evidence="1">IN212</strain>
    </source>
</reference>
<dbReference type="Proteomes" id="UP000789396">
    <property type="component" value="Unassembled WGS sequence"/>
</dbReference>
<feature type="non-terminal residue" evidence="1">
    <location>
        <position position="1"/>
    </location>
</feature>
<dbReference type="AlphaFoldDB" id="A0A9N9H810"/>
<evidence type="ECO:0000313" key="1">
    <source>
        <dbReference type="EMBL" id="CAG8663930.1"/>
    </source>
</evidence>
<comment type="caution">
    <text evidence="1">The sequence shown here is derived from an EMBL/GenBank/DDBJ whole genome shotgun (WGS) entry which is preliminary data.</text>
</comment>
<name>A0A9N9H810_9GLOM</name>
<organism evidence="1 2">
    <name type="scientific">Racocetra fulgida</name>
    <dbReference type="NCBI Taxonomy" id="60492"/>
    <lineage>
        <taxon>Eukaryota</taxon>
        <taxon>Fungi</taxon>
        <taxon>Fungi incertae sedis</taxon>
        <taxon>Mucoromycota</taxon>
        <taxon>Glomeromycotina</taxon>
        <taxon>Glomeromycetes</taxon>
        <taxon>Diversisporales</taxon>
        <taxon>Gigasporaceae</taxon>
        <taxon>Racocetra</taxon>
    </lineage>
</organism>
<accession>A0A9N9H810</accession>
<protein>
    <submittedName>
        <fullName evidence="1">16521_t:CDS:1</fullName>
    </submittedName>
</protein>
<dbReference type="EMBL" id="CAJVPZ010015179">
    <property type="protein sequence ID" value="CAG8663930.1"/>
    <property type="molecule type" value="Genomic_DNA"/>
</dbReference>
<proteinExistence type="predicted"/>